<dbReference type="SMART" id="SM00028">
    <property type="entry name" value="TPR"/>
    <property type="match status" value="7"/>
</dbReference>
<dbReference type="CDD" id="cd00093">
    <property type="entry name" value="HTH_XRE"/>
    <property type="match status" value="1"/>
</dbReference>
<name>A0ABV9Q2V7_9BACL</name>
<dbReference type="InterPro" id="IPR011990">
    <property type="entry name" value="TPR-like_helical_dom_sf"/>
</dbReference>
<dbReference type="Gene3D" id="1.10.260.40">
    <property type="entry name" value="lambda repressor-like DNA-binding domains"/>
    <property type="match status" value="1"/>
</dbReference>
<dbReference type="Proteomes" id="UP001596002">
    <property type="component" value="Unassembled WGS sequence"/>
</dbReference>
<proteinExistence type="inferred from homology"/>
<comment type="similarity">
    <text evidence="5">Belongs to the Rap family.</text>
</comment>
<dbReference type="Gene3D" id="1.25.40.10">
    <property type="entry name" value="Tetratricopeptide repeat domain"/>
    <property type="match status" value="4"/>
</dbReference>
<dbReference type="Pfam" id="PF13424">
    <property type="entry name" value="TPR_12"/>
    <property type="match status" value="1"/>
</dbReference>
<evidence type="ECO:0000256" key="1">
    <source>
        <dbReference type="ARBA" id="ARBA00004496"/>
    </source>
</evidence>
<organism evidence="8 9">
    <name type="scientific">Effusibacillus consociatus</name>
    <dbReference type="NCBI Taxonomy" id="1117041"/>
    <lineage>
        <taxon>Bacteria</taxon>
        <taxon>Bacillati</taxon>
        <taxon>Bacillota</taxon>
        <taxon>Bacilli</taxon>
        <taxon>Bacillales</taxon>
        <taxon>Alicyclobacillaceae</taxon>
        <taxon>Effusibacillus</taxon>
    </lineage>
</organism>
<evidence type="ECO:0000256" key="4">
    <source>
        <dbReference type="ARBA" id="ARBA00022803"/>
    </source>
</evidence>
<dbReference type="InterPro" id="IPR019734">
    <property type="entry name" value="TPR_rpt"/>
</dbReference>
<dbReference type="Pfam" id="PF13181">
    <property type="entry name" value="TPR_8"/>
    <property type="match status" value="1"/>
</dbReference>
<comment type="subcellular location">
    <subcellularLocation>
        <location evidence="1">Cytoplasm</location>
    </subcellularLocation>
</comment>
<dbReference type="PROSITE" id="PS50005">
    <property type="entry name" value="TPR"/>
    <property type="match status" value="1"/>
</dbReference>
<dbReference type="SUPFAM" id="SSF48452">
    <property type="entry name" value="TPR-like"/>
    <property type="match status" value="2"/>
</dbReference>
<evidence type="ECO:0000313" key="8">
    <source>
        <dbReference type="EMBL" id="MFC4766985.1"/>
    </source>
</evidence>
<dbReference type="SMART" id="SM00530">
    <property type="entry name" value="HTH_XRE"/>
    <property type="match status" value="1"/>
</dbReference>
<feature type="repeat" description="TPR" evidence="6">
    <location>
        <begin position="231"/>
        <end position="264"/>
    </location>
</feature>
<dbReference type="InterPro" id="IPR010982">
    <property type="entry name" value="Lambda_DNA-bd_dom_sf"/>
</dbReference>
<dbReference type="InterPro" id="IPR051476">
    <property type="entry name" value="Bac_ResReg_Asp_Phosphatase"/>
</dbReference>
<reference evidence="9" key="1">
    <citation type="journal article" date="2019" name="Int. J. Syst. Evol. Microbiol.">
        <title>The Global Catalogue of Microorganisms (GCM) 10K type strain sequencing project: providing services to taxonomists for standard genome sequencing and annotation.</title>
        <authorList>
            <consortium name="The Broad Institute Genomics Platform"/>
            <consortium name="The Broad Institute Genome Sequencing Center for Infectious Disease"/>
            <person name="Wu L."/>
            <person name="Ma J."/>
        </authorList>
    </citation>
    <scope>NUCLEOTIDE SEQUENCE [LARGE SCALE GENOMIC DNA]</scope>
    <source>
        <strain evidence="9">WYCCWR 12678</strain>
    </source>
</reference>
<comment type="caution">
    <text evidence="8">The sequence shown here is derived from an EMBL/GenBank/DDBJ whole genome shotgun (WGS) entry which is preliminary data.</text>
</comment>
<evidence type="ECO:0000256" key="5">
    <source>
        <dbReference type="ARBA" id="ARBA00038253"/>
    </source>
</evidence>
<gene>
    <name evidence="8" type="ORF">ACFO8Q_06330</name>
</gene>
<evidence type="ECO:0000313" key="9">
    <source>
        <dbReference type="Proteomes" id="UP001596002"/>
    </source>
</evidence>
<keyword evidence="3" id="KW-0677">Repeat</keyword>
<keyword evidence="2" id="KW-0963">Cytoplasm</keyword>
<protein>
    <submittedName>
        <fullName evidence="8">Helix-turn-helix domain-containing protein</fullName>
    </submittedName>
</protein>
<evidence type="ECO:0000259" key="7">
    <source>
        <dbReference type="PROSITE" id="PS50943"/>
    </source>
</evidence>
<dbReference type="EMBL" id="JBHSHC010000039">
    <property type="protein sequence ID" value="MFC4766985.1"/>
    <property type="molecule type" value="Genomic_DNA"/>
</dbReference>
<evidence type="ECO:0000256" key="6">
    <source>
        <dbReference type="PROSITE-ProRule" id="PRU00339"/>
    </source>
</evidence>
<feature type="domain" description="HTH cro/C1-type" evidence="7">
    <location>
        <begin position="9"/>
        <end position="62"/>
    </location>
</feature>
<dbReference type="Pfam" id="PF01381">
    <property type="entry name" value="HTH_3"/>
    <property type="match status" value="1"/>
</dbReference>
<dbReference type="PANTHER" id="PTHR46630">
    <property type="entry name" value="TETRATRICOPEPTIDE REPEAT PROTEIN 29"/>
    <property type="match status" value="1"/>
</dbReference>
<accession>A0ABV9Q2V7</accession>
<dbReference type="RefSeq" id="WP_380024877.1">
    <property type="nucleotide sequence ID" value="NZ_JBHSHC010000039.1"/>
</dbReference>
<keyword evidence="4 6" id="KW-0802">TPR repeat</keyword>
<dbReference type="PROSITE" id="PS50943">
    <property type="entry name" value="HTH_CROC1"/>
    <property type="match status" value="1"/>
</dbReference>
<sequence>MTKTLGQKIRELRVQKGLTQGDLGGGKVTPSMISQIEADKANPSHRLLKWISDKLETPIEYFLTDMQLQSEKISSFRFAKALIEAGEPRQAIPILEQLADGQSLPMYQQEIQRDLAACYRNIGRLDEAAKMLEEVFSAALMRRETAVMVQALKEMGWIERERHNYPLAIYHWNRANHLHEEMENANPFEWARLLQDLADLHNYLGEYTPARSAYEKAMALLSGTSDLKGIADVYLNLSRLYRAAGEYDSASEFAQHAFSINKSIQNIKLSVQIQETYAVLKAETGQPQEAIALLEECLEQYEKYGLRERIAPVHGAISNIYLKQRQLEQAKFHCQLALEKCLDDTERAALYRTWAKTAKEQGQIQEAMEAARRAIDFFSQAKLPRDLAYSYSLLGDLYKETGDLTGAVQAFENMRMAMEANLKERGIVL</sequence>
<evidence type="ECO:0000256" key="3">
    <source>
        <dbReference type="ARBA" id="ARBA00022737"/>
    </source>
</evidence>
<keyword evidence="9" id="KW-1185">Reference proteome</keyword>
<dbReference type="SUPFAM" id="SSF47413">
    <property type="entry name" value="lambda repressor-like DNA-binding domains"/>
    <property type="match status" value="1"/>
</dbReference>
<dbReference type="PANTHER" id="PTHR46630:SF1">
    <property type="entry name" value="TETRATRICOPEPTIDE REPEAT PROTEIN 29"/>
    <property type="match status" value="1"/>
</dbReference>
<evidence type="ECO:0000256" key="2">
    <source>
        <dbReference type="ARBA" id="ARBA00022490"/>
    </source>
</evidence>
<dbReference type="InterPro" id="IPR001387">
    <property type="entry name" value="Cro/C1-type_HTH"/>
</dbReference>